<evidence type="ECO:0000313" key="2">
    <source>
        <dbReference type="Proteomes" id="UP000288805"/>
    </source>
</evidence>
<reference evidence="1 2" key="1">
    <citation type="journal article" date="2018" name="PLoS Genet.">
        <title>Population sequencing reveals clonal diversity and ancestral inbreeding in the grapevine cultivar Chardonnay.</title>
        <authorList>
            <person name="Roach M.J."/>
            <person name="Johnson D.L."/>
            <person name="Bohlmann J."/>
            <person name="van Vuuren H.J."/>
            <person name="Jones S.J."/>
            <person name="Pretorius I.S."/>
            <person name="Schmidt S.A."/>
            <person name="Borneman A.R."/>
        </authorList>
    </citation>
    <scope>NUCLEOTIDE SEQUENCE [LARGE SCALE GENOMIC DNA]</scope>
    <source>
        <strain evidence="2">cv. Chardonnay</strain>
        <tissue evidence="1">Leaf</tissue>
    </source>
</reference>
<dbReference type="Gene3D" id="3.60.10.10">
    <property type="entry name" value="Endonuclease/exonuclease/phosphatase"/>
    <property type="match status" value="1"/>
</dbReference>
<dbReference type="InterPro" id="IPR036691">
    <property type="entry name" value="Endo/exonu/phosph_ase_sf"/>
</dbReference>
<organism evidence="1 2">
    <name type="scientific">Vitis vinifera</name>
    <name type="common">Grape</name>
    <dbReference type="NCBI Taxonomy" id="29760"/>
    <lineage>
        <taxon>Eukaryota</taxon>
        <taxon>Viridiplantae</taxon>
        <taxon>Streptophyta</taxon>
        <taxon>Embryophyta</taxon>
        <taxon>Tracheophyta</taxon>
        <taxon>Spermatophyta</taxon>
        <taxon>Magnoliopsida</taxon>
        <taxon>eudicotyledons</taxon>
        <taxon>Gunneridae</taxon>
        <taxon>Pentapetalae</taxon>
        <taxon>rosids</taxon>
        <taxon>Vitales</taxon>
        <taxon>Vitaceae</taxon>
        <taxon>Viteae</taxon>
        <taxon>Vitis</taxon>
    </lineage>
</organism>
<dbReference type="SUPFAM" id="SSF56219">
    <property type="entry name" value="DNase I-like"/>
    <property type="match status" value="1"/>
</dbReference>
<dbReference type="EMBL" id="QGNW01000140">
    <property type="protein sequence ID" value="RVW92113.1"/>
    <property type="molecule type" value="Genomic_DNA"/>
</dbReference>
<evidence type="ECO:0008006" key="3">
    <source>
        <dbReference type="Google" id="ProtNLM"/>
    </source>
</evidence>
<evidence type="ECO:0000313" key="1">
    <source>
        <dbReference type="EMBL" id="RVW92113.1"/>
    </source>
</evidence>
<protein>
    <recommendedName>
        <fullName evidence="3">Endonuclease/exonuclease/phosphatase domain-containing protein</fullName>
    </recommendedName>
</protein>
<gene>
    <name evidence="1" type="ORF">CK203_037043</name>
</gene>
<sequence>MNRVAEGAPGRVSPADVCLMEGSFQGGRDGRAEEEGGDVESWRYSCLAKFCHCLGMPTEGFEGEILKLLNRMKEEENDLRGAANDRDKRKLIKDVIKTQKGCSGGVWDNRVLQMVVMEVDKFSVSCHFKNCEDGFYWIFTGVYGPTLKLDREDFLSELGAIRGLWSDPWCVAGDFNMIRFPSKRSIGGRLSSTMRRFLEVIQGPFRLFG</sequence>
<dbReference type="AlphaFoldDB" id="A0A438I5Y2"/>
<proteinExistence type="predicted"/>
<comment type="caution">
    <text evidence="1">The sequence shown here is derived from an EMBL/GenBank/DDBJ whole genome shotgun (WGS) entry which is preliminary data.</text>
</comment>
<name>A0A438I5Y2_VITVI</name>
<dbReference type="Proteomes" id="UP000288805">
    <property type="component" value="Unassembled WGS sequence"/>
</dbReference>
<accession>A0A438I5Y2</accession>